<dbReference type="CDD" id="cd02022">
    <property type="entry name" value="DPCK"/>
    <property type="match status" value="1"/>
</dbReference>
<evidence type="ECO:0000313" key="4">
    <source>
        <dbReference type="EMBL" id="KAH6599427.1"/>
    </source>
</evidence>
<accession>A0ABQ8FKW1</accession>
<evidence type="ECO:0000256" key="2">
    <source>
        <dbReference type="ARBA" id="ARBA00022840"/>
    </source>
</evidence>
<dbReference type="Pfam" id="PF01121">
    <property type="entry name" value="CoaE"/>
    <property type="match status" value="1"/>
</dbReference>
<evidence type="ECO:0000313" key="5">
    <source>
        <dbReference type="Proteomes" id="UP001648503"/>
    </source>
</evidence>
<sequence length="286" mass="32546">MRIVGLTGGIATGKSTVSTILAKRKIPIVDADLYAKDIILPGKAAYYAICDTFGSVILNPDGTINRQLLGALVFANTEQRQQLNCITHPYIRFELLKRVLWLFLSGEQLCVVDTPLLFEARLNRWVHTTVVVYCPESIQKERLMHRDGSSPEQAQQRIDSQLPIDQKRDLADYIIDNSGLLESTRQQAMELMQHLAPSHHITMCLWVLLFFPVLWLYIMLLSMLGVDHWIKRINRLSVQLYNYLTSFLILETAPQQQQKKLQPADFIAPLTNLDEISLPPAAEPSH</sequence>
<dbReference type="InterPro" id="IPR001977">
    <property type="entry name" value="Depp_CoAkinase"/>
</dbReference>
<feature type="transmembrane region" description="Helical" evidence="3">
    <location>
        <begin position="205"/>
        <end position="226"/>
    </location>
</feature>
<keyword evidence="3" id="KW-0472">Membrane</keyword>
<evidence type="ECO:0000256" key="3">
    <source>
        <dbReference type="SAM" id="Phobius"/>
    </source>
</evidence>
<dbReference type="InterPro" id="IPR027417">
    <property type="entry name" value="P-loop_NTPase"/>
</dbReference>
<keyword evidence="3" id="KW-1133">Transmembrane helix</keyword>
<keyword evidence="5" id="KW-1185">Reference proteome</keyword>
<evidence type="ECO:0000256" key="1">
    <source>
        <dbReference type="ARBA" id="ARBA00022741"/>
    </source>
</evidence>
<dbReference type="Proteomes" id="UP001648503">
    <property type="component" value="Unassembled WGS sequence"/>
</dbReference>
<dbReference type="PANTHER" id="PTHR10695:SF46">
    <property type="entry name" value="BIFUNCTIONAL COENZYME A SYNTHASE-RELATED"/>
    <property type="match status" value="1"/>
</dbReference>
<evidence type="ECO:0008006" key="6">
    <source>
        <dbReference type="Google" id="ProtNLM"/>
    </source>
</evidence>
<dbReference type="EMBL" id="JAFCIX010000065">
    <property type="protein sequence ID" value="KAH6599427.1"/>
    <property type="molecule type" value="Genomic_DNA"/>
</dbReference>
<name>A0ABQ8FKW1_9FUNG</name>
<organism evidence="4 5">
    <name type="scientific">Batrachochytrium salamandrivorans</name>
    <dbReference type="NCBI Taxonomy" id="1357716"/>
    <lineage>
        <taxon>Eukaryota</taxon>
        <taxon>Fungi</taxon>
        <taxon>Fungi incertae sedis</taxon>
        <taxon>Chytridiomycota</taxon>
        <taxon>Chytridiomycota incertae sedis</taxon>
        <taxon>Chytridiomycetes</taxon>
        <taxon>Rhizophydiales</taxon>
        <taxon>Rhizophydiales incertae sedis</taxon>
        <taxon>Batrachochytrium</taxon>
    </lineage>
</organism>
<comment type="caution">
    <text evidence="4">The sequence shown here is derived from an EMBL/GenBank/DDBJ whole genome shotgun (WGS) entry which is preliminary data.</text>
</comment>
<dbReference type="PANTHER" id="PTHR10695">
    <property type="entry name" value="DEPHOSPHO-COA KINASE-RELATED"/>
    <property type="match status" value="1"/>
</dbReference>
<keyword evidence="2" id="KW-0067">ATP-binding</keyword>
<dbReference type="NCBIfam" id="TIGR00152">
    <property type="entry name" value="dephospho-CoA kinase"/>
    <property type="match status" value="1"/>
</dbReference>
<keyword evidence="3" id="KW-0812">Transmembrane</keyword>
<protein>
    <recommendedName>
        <fullName evidence="6">Dephospho-CoA kinase</fullName>
    </recommendedName>
</protein>
<keyword evidence="1" id="KW-0547">Nucleotide-binding</keyword>
<dbReference type="SUPFAM" id="SSF52540">
    <property type="entry name" value="P-loop containing nucleoside triphosphate hydrolases"/>
    <property type="match status" value="1"/>
</dbReference>
<proteinExistence type="inferred from homology"/>
<dbReference type="PROSITE" id="PS51219">
    <property type="entry name" value="DPCK"/>
    <property type="match status" value="1"/>
</dbReference>
<dbReference type="Gene3D" id="3.40.50.300">
    <property type="entry name" value="P-loop containing nucleotide triphosphate hydrolases"/>
    <property type="match status" value="1"/>
</dbReference>
<reference evidence="4 5" key="1">
    <citation type="submission" date="2021-02" db="EMBL/GenBank/DDBJ databases">
        <title>Variation within the Batrachochytrium salamandrivorans European outbreak.</title>
        <authorList>
            <person name="Kelly M."/>
            <person name="Pasmans F."/>
            <person name="Shea T.P."/>
            <person name="Munoz J.F."/>
            <person name="Carranza S."/>
            <person name="Cuomo C.A."/>
            <person name="Martel A."/>
        </authorList>
    </citation>
    <scope>NUCLEOTIDE SEQUENCE [LARGE SCALE GENOMIC DNA]</scope>
    <source>
        <strain evidence="4 5">AMFP18/2</strain>
    </source>
</reference>
<dbReference type="HAMAP" id="MF_00376">
    <property type="entry name" value="Dephospho_CoA_kinase"/>
    <property type="match status" value="1"/>
</dbReference>
<gene>
    <name evidence="4" type="ORF">BASA50_003023</name>
</gene>